<keyword evidence="4" id="KW-1185">Reference proteome</keyword>
<evidence type="ECO:0000313" key="3">
    <source>
        <dbReference type="EMBL" id="MFD2891191.1"/>
    </source>
</evidence>
<dbReference type="Gene3D" id="3.40.50.300">
    <property type="entry name" value="P-loop containing nucleotide triphosphate hydrolases"/>
    <property type="match status" value="2"/>
</dbReference>
<dbReference type="Pfam" id="PF13245">
    <property type="entry name" value="AAA_19"/>
    <property type="match status" value="1"/>
</dbReference>
<dbReference type="SMART" id="SM00487">
    <property type="entry name" value="DEXDc"/>
    <property type="match status" value="1"/>
</dbReference>
<dbReference type="EMBL" id="JBHUPC010000012">
    <property type="protein sequence ID" value="MFD2891191.1"/>
    <property type="molecule type" value="Genomic_DNA"/>
</dbReference>
<protein>
    <recommendedName>
        <fullName evidence="1">DNA 3'-5' helicase II</fullName>
    </recommendedName>
</protein>
<dbReference type="SUPFAM" id="SSF52540">
    <property type="entry name" value="P-loop containing nucleoside triphosphate hydrolases"/>
    <property type="match status" value="1"/>
</dbReference>
<dbReference type="InterPro" id="IPR027417">
    <property type="entry name" value="P-loop_NTPase"/>
</dbReference>
<dbReference type="RefSeq" id="WP_379810744.1">
    <property type="nucleotide sequence ID" value="NZ_JBHUPC010000012.1"/>
</dbReference>
<evidence type="ECO:0000313" key="4">
    <source>
        <dbReference type="Proteomes" id="UP001597534"/>
    </source>
</evidence>
<dbReference type="InterPro" id="IPR011528">
    <property type="entry name" value="NERD"/>
</dbReference>
<dbReference type="Proteomes" id="UP001597534">
    <property type="component" value="Unassembled WGS sequence"/>
</dbReference>
<gene>
    <name evidence="3" type="ORF">ACFS5J_04095</name>
</gene>
<reference evidence="4" key="1">
    <citation type="journal article" date="2019" name="Int. J. Syst. Evol. Microbiol.">
        <title>The Global Catalogue of Microorganisms (GCM) 10K type strain sequencing project: providing services to taxonomists for standard genome sequencing and annotation.</title>
        <authorList>
            <consortium name="The Broad Institute Genomics Platform"/>
            <consortium name="The Broad Institute Genome Sequencing Center for Infectious Disease"/>
            <person name="Wu L."/>
            <person name="Ma J."/>
        </authorList>
    </citation>
    <scope>NUCLEOTIDE SEQUENCE [LARGE SCALE GENOMIC DNA]</scope>
    <source>
        <strain evidence="4">KCTC 22671</strain>
    </source>
</reference>
<name>A0ABW5YJD3_9FLAO</name>
<dbReference type="PANTHER" id="PTHR11070:SF2">
    <property type="entry name" value="ATP-DEPENDENT DNA HELICASE SRS2"/>
    <property type="match status" value="1"/>
</dbReference>
<accession>A0ABW5YJD3</accession>
<evidence type="ECO:0000259" key="2">
    <source>
        <dbReference type="SMART" id="SM00487"/>
    </source>
</evidence>
<dbReference type="InterPro" id="IPR000212">
    <property type="entry name" value="DNA_helicase_UvrD/REP"/>
</dbReference>
<feature type="domain" description="Helicase ATP-binding" evidence="2">
    <location>
        <begin position="206"/>
        <end position="389"/>
    </location>
</feature>
<proteinExistence type="predicted"/>
<comment type="caution">
    <text evidence="3">The sequence shown here is derived from an EMBL/GenBank/DDBJ whole genome shotgun (WGS) entry which is preliminary data.</text>
</comment>
<dbReference type="Pfam" id="PF08378">
    <property type="entry name" value="NERD"/>
    <property type="match status" value="1"/>
</dbReference>
<sequence>MIYPATYQNNNSAEEKVYNALAKLPDEDFTIFYNQQFTSIHPAEKNEYELDFIIADHRNGKLNAIIVVEVKGGNMAYDGVNKVWTQNARPMTKAPNDQASSSMNSLVKRFKFLSQNVTFHWVLWFPDVTIRENEWLPTNVSKDRLLDAHSLSYVDKAIPHLCNELLQKSTRAGAPMADFLKFQTNLLRSVGFFKPLHKEFEENELTFKKLTNAQAKIFKYIDKNQNICVQGPAGSGKTFIAYNKALEYAEQGLKVMYVCFNKALATELRHRSRNQNIPQDYKVEFTNFHYWAKRIAETNPSFNNTKESDDFFITYIPNKAKEMIVEPMYDVLIIDEGQDFRENWLELLNKVLKKEGRFLFLMDENQNIFETFKGVPHHRDITKCHLEENCRNTKLIIDKLKEALPEATMIPMEGSPDGQPVKYIQFEDNEGQIAELDNQIHKLLNKGIRPNQIMVLTNNGENGSSLKGVKTLGDKRLITTFDREYGKDENCVAQTTINVFKGLEADVVFILDAQNIPSKKNLYTQASRAKQLLYVFNENLLN</sequence>
<dbReference type="PANTHER" id="PTHR11070">
    <property type="entry name" value="UVRD / RECB / PCRA DNA HELICASE FAMILY MEMBER"/>
    <property type="match status" value="1"/>
</dbReference>
<evidence type="ECO:0000256" key="1">
    <source>
        <dbReference type="ARBA" id="ARBA00034923"/>
    </source>
</evidence>
<dbReference type="InterPro" id="IPR014001">
    <property type="entry name" value="Helicase_ATP-bd"/>
</dbReference>
<organism evidence="3 4">
    <name type="scientific">Flavobacterium chuncheonense</name>
    <dbReference type="NCBI Taxonomy" id="2026653"/>
    <lineage>
        <taxon>Bacteria</taxon>
        <taxon>Pseudomonadati</taxon>
        <taxon>Bacteroidota</taxon>
        <taxon>Flavobacteriia</taxon>
        <taxon>Flavobacteriales</taxon>
        <taxon>Flavobacteriaceae</taxon>
        <taxon>Flavobacterium</taxon>
    </lineage>
</organism>